<dbReference type="Proteomes" id="UP001558713">
    <property type="component" value="Unassembled WGS sequence"/>
</dbReference>
<sequence>MAEEILADDPLEIALTQAEGEHGFLSEDTAGFAKMLDSSQRVEKMVACMNLEVEEEFISRASDEATALENLVNDPWSELKAPKLKLKTLPVGLRVLKCCEEKHFVLNWEKCHFMVRDGIVLGHQILEKGIEVNKAKIEVMMSLLLPKACY</sequence>
<proteinExistence type="predicted"/>
<organism evidence="1 2">
    <name type="scientific">Cardamine amara subsp. amara</name>
    <dbReference type="NCBI Taxonomy" id="228776"/>
    <lineage>
        <taxon>Eukaryota</taxon>
        <taxon>Viridiplantae</taxon>
        <taxon>Streptophyta</taxon>
        <taxon>Embryophyta</taxon>
        <taxon>Tracheophyta</taxon>
        <taxon>Spermatophyta</taxon>
        <taxon>Magnoliopsida</taxon>
        <taxon>eudicotyledons</taxon>
        <taxon>Gunneridae</taxon>
        <taxon>Pentapetalae</taxon>
        <taxon>rosids</taxon>
        <taxon>malvids</taxon>
        <taxon>Brassicales</taxon>
        <taxon>Brassicaceae</taxon>
        <taxon>Cardamineae</taxon>
        <taxon>Cardamine</taxon>
    </lineage>
</organism>
<name>A0ABD1C265_CARAN</name>
<evidence type="ECO:0000313" key="1">
    <source>
        <dbReference type="EMBL" id="KAL1223480.1"/>
    </source>
</evidence>
<protein>
    <submittedName>
        <fullName evidence="1">Uncharacterized protein</fullName>
    </submittedName>
</protein>
<dbReference type="Gene3D" id="3.30.70.270">
    <property type="match status" value="1"/>
</dbReference>
<gene>
    <name evidence="1" type="ORF">V5N11_003538</name>
</gene>
<dbReference type="InterPro" id="IPR043502">
    <property type="entry name" value="DNA/RNA_pol_sf"/>
</dbReference>
<dbReference type="SUPFAM" id="SSF56672">
    <property type="entry name" value="DNA/RNA polymerases"/>
    <property type="match status" value="1"/>
</dbReference>
<evidence type="ECO:0000313" key="2">
    <source>
        <dbReference type="Proteomes" id="UP001558713"/>
    </source>
</evidence>
<dbReference type="AlphaFoldDB" id="A0ABD1C265"/>
<dbReference type="InterPro" id="IPR043128">
    <property type="entry name" value="Rev_trsase/Diguanyl_cyclase"/>
</dbReference>
<comment type="caution">
    <text evidence="1">The sequence shown here is derived from an EMBL/GenBank/DDBJ whole genome shotgun (WGS) entry which is preliminary data.</text>
</comment>
<dbReference type="EMBL" id="JBANAX010000074">
    <property type="protein sequence ID" value="KAL1223480.1"/>
    <property type="molecule type" value="Genomic_DNA"/>
</dbReference>
<accession>A0ABD1C265</accession>
<reference evidence="1 2" key="1">
    <citation type="submission" date="2024-04" db="EMBL/GenBank/DDBJ databases">
        <title>Genome assembly C_amara_ONT_v2.</title>
        <authorList>
            <person name="Yant L."/>
            <person name="Moore C."/>
            <person name="Slenker M."/>
        </authorList>
    </citation>
    <scope>NUCLEOTIDE SEQUENCE [LARGE SCALE GENOMIC DNA]</scope>
    <source>
        <tissue evidence="1">Leaf</tissue>
    </source>
</reference>
<keyword evidence="2" id="KW-1185">Reference proteome</keyword>